<organism evidence="11 12">
    <name type="scientific">Raineya orbicola</name>
    <dbReference type="NCBI Taxonomy" id="2016530"/>
    <lineage>
        <taxon>Bacteria</taxon>
        <taxon>Pseudomonadati</taxon>
        <taxon>Bacteroidota</taxon>
        <taxon>Cytophagia</taxon>
        <taxon>Cytophagales</taxon>
        <taxon>Raineyaceae</taxon>
        <taxon>Raineya</taxon>
    </lineage>
</organism>
<dbReference type="InterPro" id="IPR050736">
    <property type="entry name" value="Sensor_HK_Regulatory"/>
</dbReference>
<evidence type="ECO:0000256" key="3">
    <source>
        <dbReference type="ARBA" id="ARBA00022553"/>
    </source>
</evidence>
<keyword evidence="7" id="KW-0175">Coiled coil</keyword>
<dbReference type="InterPro" id="IPR036097">
    <property type="entry name" value="HisK_dim/P_sf"/>
</dbReference>
<evidence type="ECO:0000313" key="12">
    <source>
        <dbReference type="Proteomes" id="UP000233387"/>
    </source>
</evidence>
<dbReference type="PANTHER" id="PTHR43711">
    <property type="entry name" value="TWO-COMPONENT HISTIDINE KINASE"/>
    <property type="match status" value="1"/>
</dbReference>
<keyword evidence="12" id="KW-1185">Reference proteome</keyword>
<dbReference type="GO" id="GO:0000155">
    <property type="term" value="F:phosphorelay sensor kinase activity"/>
    <property type="evidence" value="ECO:0007669"/>
    <property type="project" value="InterPro"/>
</dbReference>
<dbReference type="SMART" id="SM00388">
    <property type="entry name" value="HisKA"/>
    <property type="match status" value="1"/>
</dbReference>
<dbReference type="AlphaFoldDB" id="A0A2N3IBI1"/>
<dbReference type="Pfam" id="PF00512">
    <property type="entry name" value="HisKA"/>
    <property type="match status" value="1"/>
</dbReference>
<reference evidence="11 12" key="1">
    <citation type="submission" date="2017-06" db="EMBL/GenBank/DDBJ databases">
        <title>Raineya orbicola gen. nov., sp. nov. a slightly thermophilic bacterium of the phylum Bacteroidetes and the description of Raineyaceae fam. nov.</title>
        <authorList>
            <person name="Albuquerque L."/>
            <person name="Polonia A.R.M."/>
            <person name="Barroso C."/>
            <person name="Froufe H.J.C."/>
            <person name="Lage O."/>
            <person name="Lobo-Da-Cunha A."/>
            <person name="Egas C."/>
            <person name="Da Costa M.S."/>
        </authorList>
    </citation>
    <scope>NUCLEOTIDE SEQUENCE [LARGE SCALE GENOMIC DNA]</scope>
    <source>
        <strain evidence="11 12">SPSPC-11</strain>
    </source>
</reference>
<keyword evidence="8" id="KW-1133">Transmembrane helix</keyword>
<dbReference type="EMBL" id="NKXO01000032">
    <property type="protein sequence ID" value="PKQ67625.1"/>
    <property type="molecule type" value="Genomic_DNA"/>
</dbReference>
<proteinExistence type="predicted"/>
<dbReference type="SMART" id="SM00387">
    <property type="entry name" value="HATPase_c"/>
    <property type="match status" value="1"/>
</dbReference>
<dbReference type="PROSITE" id="PS50109">
    <property type="entry name" value="HIS_KIN"/>
    <property type="match status" value="1"/>
</dbReference>
<dbReference type="InterPro" id="IPR005467">
    <property type="entry name" value="His_kinase_dom"/>
</dbReference>
<evidence type="ECO:0000256" key="8">
    <source>
        <dbReference type="SAM" id="Phobius"/>
    </source>
</evidence>
<keyword evidence="9" id="KW-0732">Signal</keyword>
<dbReference type="SUPFAM" id="SSF53850">
    <property type="entry name" value="Periplasmic binding protein-like II"/>
    <property type="match status" value="1"/>
</dbReference>
<dbReference type="InterPro" id="IPR004358">
    <property type="entry name" value="Sig_transdc_His_kin-like_C"/>
</dbReference>
<dbReference type="SUPFAM" id="SSF47384">
    <property type="entry name" value="Homodimeric domain of signal transducing histidine kinase"/>
    <property type="match status" value="1"/>
</dbReference>
<accession>A0A2N3IBI1</accession>
<dbReference type="SUPFAM" id="SSF55874">
    <property type="entry name" value="ATPase domain of HSP90 chaperone/DNA topoisomerase II/histidine kinase"/>
    <property type="match status" value="1"/>
</dbReference>
<dbReference type="InterPro" id="IPR036890">
    <property type="entry name" value="HATPase_C_sf"/>
</dbReference>
<evidence type="ECO:0000313" key="11">
    <source>
        <dbReference type="EMBL" id="PKQ67625.1"/>
    </source>
</evidence>
<keyword evidence="4" id="KW-0808">Transferase</keyword>
<feature type="coiled-coil region" evidence="7">
    <location>
        <begin position="360"/>
        <end position="418"/>
    </location>
</feature>
<dbReference type="Gene3D" id="1.10.287.130">
    <property type="match status" value="1"/>
</dbReference>
<feature type="chain" id="PRO_5014781475" description="histidine kinase" evidence="9">
    <location>
        <begin position="20"/>
        <end position="636"/>
    </location>
</feature>
<evidence type="ECO:0000256" key="7">
    <source>
        <dbReference type="SAM" id="Coils"/>
    </source>
</evidence>
<dbReference type="InterPro" id="IPR003661">
    <property type="entry name" value="HisK_dim/P_dom"/>
</dbReference>
<name>A0A2N3IBI1_9BACT</name>
<keyword evidence="6" id="KW-0902">Two-component regulatory system</keyword>
<gene>
    <name evidence="11" type="ORF">Rain11_1970</name>
</gene>
<evidence type="ECO:0000259" key="10">
    <source>
        <dbReference type="PROSITE" id="PS50109"/>
    </source>
</evidence>
<dbReference type="Gene3D" id="3.30.565.10">
    <property type="entry name" value="Histidine kinase-like ATPase, C-terminal domain"/>
    <property type="match status" value="1"/>
</dbReference>
<dbReference type="CDD" id="cd00082">
    <property type="entry name" value="HisKA"/>
    <property type="match status" value="1"/>
</dbReference>
<evidence type="ECO:0000256" key="2">
    <source>
        <dbReference type="ARBA" id="ARBA00012438"/>
    </source>
</evidence>
<keyword evidence="8" id="KW-0472">Membrane</keyword>
<feature type="domain" description="Histidine kinase" evidence="10">
    <location>
        <begin position="418"/>
        <end position="636"/>
    </location>
</feature>
<sequence>MKASLVSILLWILSLSIFAQDTLKIPAASNSWKEILTKKRGKVVVLWTRLEPFIYKEIKGKDTLISGIEADLLKEFFKLVSKEYQVKIDLIWQEVPYFSLVLTLISQKKGCYVGAAAFSITEERRKSVDFFLNYLPDITVMICNEAVPLYLDTNDFYKNAHKYVAYTATGSTYEKDLLSLQSKIKKFYPQIPPFEIRYAQEAENLIDLISNNSKAFGYIDLPIYLQYYQKKYNIKRQFLFKSIREGNAFMLPKNHDWHEPIKRITNTAQFTVIKNKILKNYMGQKNLEVVYDIYGGRGEQNIIQKEKAIQDQLLLEKQLENEKQQRLWLTSVIIAISIIFVILVVLGIYYYRYYIRERDNQILRIKNEEIEQKKAEIEAQRDEIEEKNKKISEALWQIQEQKKQLEELNESKDKFFSIIAHDLRSPINSLLGFTNLLSNYADAMTKEEVKKISNDLNHSLKNVLQLIEDLLTWARSQMGRVEFNPKVIVLNEVIREELELSVILFEKKEISLKYEVQPLLMTYADPNHIKFVLRNLLTNALKFTSRKGNVWVRAYEQNNKIWVEVEDNGVGMPESLKAKLFQIGGVKSSKGTDNEQGTGLGLLLCKEFIRKNNGEIWVESEEGKGSKFIFTLNKAE</sequence>
<evidence type="ECO:0000256" key="9">
    <source>
        <dbReference type="SAM" id="SignalP"/>
    </source>
</evidence>
<dbReference type="Proteomes" id="UP000233387">
    <property type="component" value="Unassembled WGS sequence"/>
</dbReference>
<dbReference type="PANTHER" id="PTHR43711:SF1">
    <property type="entry name" value="HISTIDINE KINASE 1"/>
    <property type="match status" value="1"/>
</dbReference>
<feature type="transmembrane region" description="Helical" evidence="8">
    <location>
        <begin position="327"/>
        <end position="351"/>
    </location>
</feature>
<dbReference type="FunFam" id="3.30.565.10:FF:000006">
    <property type="entry name" value="Sensor histidine kinase WalK"/>
    <property type="match status" value="1"/>
</dbReference>
<evidence type="ECO:0000256" key="1">
    <source>
        <dbReference type="ARBA" id="ARBA00000085"/>
    </source>
</evidence>
<dbReference type="PRINTS" id="PR00344">
    <property type="entry name" value="BCTRLSENSOR"/>
</dbReference>
<dbReference type="Gene3D" id="3.40.190.10">
    <property type="entry name" value="Periplasmic binding protein-like II"/>
    <property type="match status" value="2"/>
</dbReference>
<keyword evidence="3" id="KW-0597">Phosphoprotein</keyword>
<keyword evidence="8" id="KW-0812">Transmembrane</keyword>
<comment type="catalytic activity">
    <reaction evidence="1">
        <text>ATP + protein L-histidine = ADP + protein N-phospho-L-histidine.</text>
        <dbReference type="EC" id="2.7.13.3"/>
    </reaction>
</comment>
<evidence type="ECO:0000256" key="4">
    <source>
        <dbReference type="ARBA" id="ARBA00022679"/>
    </source>
</evidence>
<feature type="signal peptide" evidence="9">
    <location>
        <begin position="1"/>
        <end position="19"/>
    </location>
</feature>
<dbReference type="EC" id="2.7.13.3" evidence="2"/>
<comment type="caution">
    <text evidence="11">The sequence shown here is derived from an EMBL/GenBank/DDBJ whole genome shotgun (WGS) entry which is preliminary data.</text>
</comment>
<evidence type="ECO:0000256" key="5">
    <source>
        <dbReference type="ARBA" id="ARBA00022777"/>
    </source>
</evidence>
<dbReference type="Pfam" id="PF02518">
    <property type="entry name" value="HATPase_c"/>
    <property type="match status" value="1"/>
</dbReference>
<dbReference type="CDD" id="cd00075">
    <property type="entry name" value="HATPase"/>
    <property type="match status" value="1"/>
</dbReference>
<evidence type="ECO:0000256" key="6">
    <source>
        <dbReference type="ARBA" id="ARBA00023012"/>
    </source>
</evidence>
<dbReference type="InterPro" id="IPR003594">
    <property type="entry name" value="HATPase_dom"/>
</dbReference>
<protein>
    <recommendedName>
        <fullName evidence="2">histidine kinase</fullName>
        <ecNumber evidence="2">2.7.13.3</ecNumber>
    </recommendedName>
</protein>
<keyword evidence="5 11" id="KW-0418">Kinase</keyword>